<reference evidence="3" key="1">
    <citation type="submission" date="2022-07" db="EMBL/GenBank/DDBJ databases">
        <authorList>
            <person name="Otstavnykh N."/>
            <person name="Isaeva M."/>
            <person name="Bystritskaya E."/>
        </authorList>
    </citation>
    <scope>NUCLEOTIDE SEQUENCE</scope>
    <source>
        <strain evidence="3">10Alg 79</strain>
    </source>
</reference>
<dbReference type="InterPro" id="IPR036366">
    <property type="entry name" value="PGBDSf"/>
</dbReference>
<sequence length="181" mass="19450">MTTRQTLPRALSALAATVLLGACEATRALSPEPALMQTHAAPPPGAAPGSCWGKDVTPAVVETVTERVLLQPAQVLDDGTVVSEPIYKLETRQAIVKERRELWFETPCERQLTPDFIASLQRALAARGFYTGPVTGEMDARTRRAIRSYQAPQGLDSGIVSLAAARKLGLVAVPREDDSSE</sequence>
<dbReference type="PROSITE" id="PS51257">
    <property type="entry name" value="PROKAR_LIPOPROTEIN"/>
    <property type="match status" value="1"/>
</dbReference>
<evidence type="ECO:0000256" key="1">
    <source>
        <dbReference type="SAM" id="SignalP"/>
    </source>
</evidence>
<dbReference type="SUPFAM" id="SSF47090">
    <property type="entry name" value="PGBD-like"/>
    <property type="match status" value="1"/>
</dbReference>
<protein>
    <submittedName>
        <fullName evidence="3">Peptidoglycan-binding protein</fullName>
    </submittedName>
</protein>
<dbReference type="RefSeq" id="WP_317626440.1">
    <property type="nucleotide sequence ID" value="NZ_JANFFA010000003.1"/>
</dbReference>
<dbReference type="InterPro" id="IPR002477">
    <property type="entry name" value="Peptidoglycan-bd-like"/>
</dbReference>
<dbReference type="AlphaFoldDB" id="A0AAJ1UAG9"/>
<proteinExistence type="predicted"/>
<dbReference type="Proteomes" id="UP001227162">
    <property type="component" value="Unassembled WGS sequence"/>
</dbReference>
<evidence type="ECO:0000313" key="3">
    <source>
        <dbReference type="EMBL" id="MDQ2094830.1"/>
    </source>
</evidence>
<keyword evidence="4" id="KW-1185">Reference proteome</keyword>
<dbReference type="InterPro" id="IPR036365">
    <property type="entry name" value="PGBD-like_sf"/>
</dbReference>
<dbReference type="Gene3D" id="1.10.101.10">
    <property type="entry name" value="PGBD-like superfamily/PGBD"/>
    <property type="match status" value="1"/>
</dbReference>
<evidence type="ECO:0000259" key="2">
    <source>
        <dbReference type="Pfam" id="PF01471"/>
    </source>
</evidence>
<dbReference type="EMBL" id="JANFFA010000003">
    <property type="protein sequence ID" value="MDQ2094830.1"/>
    <property type="molecule type" value="Genomic_DNA"/>
</dbReference>
<feature type="domain" description="Peptidoglycan binding-like" evidence="2">
    <location>
        <begin position="117"/>
        <end position="161"/>
    </location>
</feature>
<feature type="signal peptide" evidence="1">
    <location>
        <begin position="1"/>
        <end position="27"/>
    </location>
</feature>
<accession>A0AAJ1UAG9</accession>
<organism evidence="3 4">
    <name type="scientific">Rhodalgimonas zhirmunskyi</name>
    <dbReference type="NCBI Taxonomy" id="2964767"/>
    <lineage>
        <taxon>Bacteria</taxon>
        <taxon>Pseudomonadati</taxon>
        <taxon>Pseudomonadota</taxon>
        <taxon>Alphaproteobacteria</taxon>
        <taxon>Rhodobacterales</taxon>
        <taxon>Roseobacteraceae</taxon>
        <taxon>Rhodalgimonas</taxon>
    </lineage>
</organism>
<name>A0AAJ1UAG9_9RHOB</name>
<feature type="chain" id="PRO_5042572898" evidence="1">
    <location>
        <begin position="28"/>
        <end position="181"/>
    </location>
</feature>
<comment type="caution">
    <text evidence="3">The sequence shown here is derived from an EMBL/GenBank/DDBJ whole genome shotgun (WGS) entry which is preliminary data.</text>
</comment>
<keyword evidence="1" id="KW-0732">Signal</keyword>
<evidence type="ECO:0000313" key="4">
    <source>
        <dbReference type="Proteomes" id="UP001227162"/>
    </source>
</evidence>
<gene>
    <name evidence="3" type="ORF">NOI20_11965</name>
</gene>
<reference evidence="3" key="2">
    <citation type="submission" date="2023-04" db="EMBL/GenBank/DDBJ databases">
        <title>'Rhodoalgimonas zhirmunskyi' gen. nov., isolated from a red alga.</title>
        <authorList>
            <person name="Nedashkovskaya O.I."/>
            <person name="Otstavnykh N.Y."/>
            <person name="Bystritskaya E.P."/>
            <person name="Balabanova L.A."/>
            <person name="Isaeva M.P."/>
        </authorList>
    </citation>
    <scope>NUCLEOTIDE SEQUENCE</scope>
    <source>
        <strain evidence="3">10Alg 79</strain>
    </source>
</reference>
<dbReference type="Pfam" id="PF01471">
    <property type="entry name" value="PG_binding_1"/>
    <property type="match status" value="1"/>
</dbReference>